<dbReference type="PANTHER" id="PTHR18934:SF83">
    <property type="entry name" value="PRE-MRNA-SPLICING FACTOR ATP-DEPENDENT RNA HELICASE DHX16"/>
    <property type="match status" value="1"/>
</dbReference>
<evidence type="ECO:0000313" key="2">
    <source>
        <dbReference type="EMBL" id="MBW0566275.1"/>
    </source>
</evidence>
<proteinExistence type="predicted"/>
<dbReference type="OrthoDB" id="2967416at2759"/>
<dbReference type="GO" id="GO:0003724">
    <property type="term" value="F:RNA helicase activity"/>
    <property type="evidence" value="ECO:0007669"/>
    <property type="project" value="UniProtKB-EC"/>
</dbReference>
<evidence type="ECO:0000313" key="3">
    <source>
        <dbReference type="Proteomes" id="UP000765509"/>
    </source>
</evidence>
<comment type="catalytic activity">
    <reaction evidence="1">
        <text>ATP + H2O = ADP + phosphate + H(+)</text>
        <dbReference type="Rhea" id="RHEA:13065"/>
        <dbReference type="ChEBI" id="CHEBI:15377"/>
        <dbReference type="ChEBI" id="CHEBI:15378"/>
        <dbReference type="ChEBI" id="CHEBI:30616"/>
        <dbReference type="ChEBI" id="CHEBI:43474"/>
        <dbReference type="ChEBI" id="CHEBI:456216"/>
        <dbReference type="EC" id="3.6.4.13"/>
    </reaction>
</comment>
<organism evidence="2 3">
    <name type="scientific">Austropuccinia psidii MF-1</name>
    <dbReference type="NCBI Taxonomy" id="1389203"/>
    <lineage>
        <taxon>Eukaryota</taxon>
        <taxon>Fungi</taxon>
        <taxon>Dikarya</taxon>
        <taxon>Basidiomycota</taxon>
        <taxon>Pucciniomycotina</taxon>
        <taxon>Pucciniomycetes</taxon>
        <taxon>Pucciniales</taxon>
        <taxon>Sphaerophragmiaceae</taxon>
        <taxon>Austropuccinia</taxon>
    </lineage>
</organism>
<accession>A0A9Q3JRK0</accession>
<reference evidence="2" key="1">
    <citation type="submission" date="2021-03" db="EMBL/GenBank/DDBJ databases">
        <title>Draft genome sequence of rust myrtle Austropuccinia psidii MF-1, a brazilian biotype.</title>
        <authorList>
            <person name="Quecine M.C."/>
            <person name="Pachon D.M.R."/>
            <person name="Bonatelli M.L."/>
            <person name="Correr F.H."/>
            <person name="Franceschini L.M."/>
            <person name="Leite T.F."/>
            <person name="Margarido G.R.A."/>
            <person name="Almeida C.A."/>
            <person name="Ferrarezi J.A."/>
            <person name="Labate C.A."/>
        </authorList>
    </citation>
    <scope>NUCLEOTIDE SEQUENCE</scope>
    <source>
        <strain evidence="2">MF-1</strain>
    </source>
</reference>
<keyword evidence="3" id="KW-1185">Reference proteome</keyword>
<dbReference type="GO" id="GO:0003723">
    <property type="term" value="F:RNA binding"/>
    <property type="evidence" value="ECO:0007669"/>
    <property type="project" value="TreeGrafter"/>
</dbReference>
<gene>
    <name evidence="2" type="ORF">O181_105990</name>
</gene>
<comment type="caution">
    <text evidence="2">The sequence shown here is derived from an EMBL/GenBank/DDBJ whole genome shotgun (WGS) entry which is preliminary data.</text>
</comment>
<dbReference type="PANTHER" id="PTHR18934">
    <property type="entry name" value="ATP-DEPENDENT RNA HELICASE"/>
    <property type="match status" value="1"/>
</dbReference>
<dbReference type="InterPro" id="IPR027417">
    <property type="entry name" value="P-loop_NTPase"/>
</dbReference>
<dbReference type="Proteomes" id="UP000765509">
    <property type="component" value="Unassembled WGS sequence"/>
</dbReference>
<evidence type="ECO:0000256" key="1">
    <source>
        <dbReference type="ARBA" id="ARBA00047984"/>
    </source>
</evidence>
<sequence length="107" mass="11850">MGVQVEDAVDYLRRTEPDLAGYAPMRIDASNECTISPDILLGLFKDITHYQPDLCLLMSSATMNAASFGEYFNYAPIFNIPARMPPVNILHTPPTEANHMHAAVHTT</sequence>
<dbReference type="AlphaFoldDB" id="A0A9Q3JRK0"/>
<dbReference type="Gene3D" id="3.40.50.300">
    <property type="entry name" value="P-loop containing nucleotide triphosphate hydrolases"/>
    <property type="match status" value="1"/>
</dbReference>
<protein>
    <submittedName>
        <fullName evidence="2">Uncharacterized protein</fullName>
    </submittedName>
</protein>
<dbReference type="GO" id="GO:0071013">
    <property type="term" value="C:catalytic step 2 spliceosome"/>
    <property type="evidence" value="ECO:0007669"/>
    <property type="project" value="TreeGrafter"/>
</dbReference>
<dbReference type="EMBL" id="AVOT02078836">
    <property type="protein sequence ID" value="MBW0566275.1"/>
    <property type="molecule type" value="Genomic_DNA"/>
</dbReference>
<name>A0A9Q3JRK0_9BASI</name>